<dbReference type="PRINTS" id="PR01438">
    <property type="entry name" value="UNVRSLSTRESS"/>
</dbReference>
<dbReference type="STRING" id="1678841.TBC1_11128"/>
<dbReference type="InterPro" id="IPR006015">
    <property type="entry name" value="Universal_stress_UspA"/>
</dbReference>
<dbReference type="Proteomes" id="UP000053091">
    <property type="component" value="Unassembled WGS sequence"/>
</dbReference>
<dbReference type="PIRSF" id="PIRSF006276">
    <property type="entry name" value="UspA"/>
    <property type="match status" value="1"/>
</dbReference>
<protein>
    <recommendedName>
        <fullName evidence="2">Universal stress protein</fullName>
    </recommendedName>
</protein>
<keyword evidence="2" id="KW-0963">Cytoplasm</keyword>
<dbReference type="InterPro" id="IPR006016">
    <property type="entry name" value="UspA"/>
</dbReference>
<dbReference type="PANTHER" id="PTHR46268">
    <property type="entry name" value="STRESS RESPONSE PROTEIN NHAX"/>
    <property type="match status" value="1"/>
</dbReference>
<evidence type="ECO:0000259" key="3">
    <source>
        <dbReference type="Pfam" id="PF00582"/>
    </source>
</evidence>
<dbReference type="PANTHER" id="PTHR46268:SF6">
    <property type="entry name" value="UNIVERSAL STRESS PROTEIN UP12"/>
    <property type="match status" value="1"/>
</dbReference>
<comment type="subcellular location">
    <subcellularLocation>
        <location evidence="2">Cytoplasm</location>
    </subcellularLocation>
</comment>
<accession>A0A0S7BYZ2</accession>
<dbReference type="Pfam" id="PF00582">
    <property type="entry name" value="Usp"/>
    <property type="match status" value="1"/>
</dbReference>
<reference evidence="4" key="1">
    <citation type="journal article" date="2015" name="Genome Announc.">
        <title>Draft Genome Sequence of Bacteroidales Strain TBC1, a Novel Isolate from a Methanogenic Wastewater Treatment System.</title>
        <authorList>
            <person name="Tourlousse D.M."/>
            <person name="Matsuura N."/>
            <person name="Sun L."/>
            <person name="Toyonaga M."/>
            <person name="Kuroda K."/>
            <person name="Ohashi A."/>
            <person name="Cruz R."/>
            <person name="Yamaguchi T."/>
            <person name="Sekiguchi Y."/>
        </authorList>
    </citation>
    <scope>NUCLEOTIDE SEQUENCE [LARGE SCALE GENOMIC DNA]</scope>
    <source>
        <strain evidence="4">TBC1</strain>
    </source>
</reference>
<dbReference type="GO" id="GO:0005737">
    <property type="term" value="C:cytoplasm"/>
    <property type="evidence" value="ECO:0007669"/>
    <property type="project" value="UniProtKB-SubCell"/>
</dbReference>
<comment type="similarity">
    <text evidence="1 2">Belongs to the universal stress protein A family.</text>
</comment>
<dbReference type="OrthoDB" id="9788959at2"/>
<dbReference type="AlphaFoldDB" id="A0A0S7BYZ2"/>
<name>A0A0S7BYZ2_9BACT</name>
<dbReference type="PATRIC" id="fig|1678841.3.peg.159"/>
<keyword evidence="5" id="KW-1185">Reference proteome</keyword>
<feature type="domain" description="UspA" evidence="3">
    <location>
        <begin position="1"/>
        <end position="142"/>
    </location>
</feature>
<sequence>MKKILVPVDFSDLSTDVIDKAGEIAKAFGSEVYILHVSLPGPVFTDDPSQIMAVNNPGLEELVREDHDLKAMVHYLHERGVDARSALVHGPVVNTILDEAEKFEADLIVIGTQSHGFLYRTFIGSVSDGVMRNSPCPVMIVPQP</sequence>
<proteinExistence type="inferred from homology"/>
<dbReference type="EMBL" id="DF968182">
    <property type="protein sequence ID" value="GAP42000.1"/>
    <property type="molecule type" value="Genomic_DNA"/>
</dbReference>
<evidence type="ECO:0000256" key="1">
    <source>
        <dbReference type="ARBA" id="ARBA00008791"/>
    </source>
</evidence>
<dbReference type="Gene3D" id="3.40.50.620">
    <property type="entry name" value="HUPs"/>
    <property type="match status" value="1"/>
</dbReference>
<dbReference type="SUPFAM" id="SSF52402">
    <property type="entry name" value="Adenine nucleotide alpha hydrolases-like"/>
    <property type="match status" value="1"/>
</dbReference>
<evidence type="ECO:0000256" key="2">
    <source>
        <dbReference type="PIRNR" id="PIRNR006276"/>
    </source>
</evidence>
<dbReference type="RefSeq" id="WP_062037031.1">
    <property type="nucleotide sequence ID" value="NZ_DF968182.1"/>
</dbReference>
<dbReference type="InterPro" id="IPR014729">
    <property type="entry name" value="Rossmann-like_a/b/a_fold"/>
</dbReference>
<organism evidence="4">
    <name type="scientific">Lentimicrobium saccharophilum</name>
    <dbReference type="NCBI Taxonomy" id="1678841"/>
    <lineage>
        <taxon>Bacteria</taxon>
        <taxon>Pseudomonadati</taxon>
        <taxon>Bacteroidota</taxon>
        <taxon>Bacteroidia</taxon>
        <taxon>Bacteroidales</taxon>
        <taxon>Lentimicrobiaceae</taxon>
        <taxon>Lentimicrobium</taxon>
    </lineage>
</organism>
<gene>
    <name evidence="4" type="ORF">TBC1_11128</name>
</gene>
<evidence type="ECO:0000313" key="4">
    <source>
        <dbReference type="EMBL" id="GAP42000.1"/>
    </source>
</evidence>
<dbReference type="CDD" id="cd00293">
    <property type="entry name" value="USP-like"/>
    <property type="match status" value="1"/>
</dbReference>
<evidence type="ECO:0000313" key="5">
    <source>
        <dbReference type="Proteomes" id="UP000053091"/>
    </source>
</evidence>